<comment type="caution">
    <text evidence="1">The sequence shown here is derived from an EMBL/GenBank/DDBJ whole genome shotgun (WGS) entry which is preliminary data.</text>
</comment>
<evidence type="ECO:0000313" key="2">
    <source>
        <dbReference type="Proteomes" id="UP001630127"/>
    </source>
</evidence>
<name>A0ABD2XYI8_9GENT</name>
<evidence type="ECO:0000313" key="1">
    <source>
        <dbReference type="EMBL" id="KAL3499973.1"/>
    </source>
</evidence>
<reference evidence="1 2" key="1">
    <citation type="submission" date="2024-11" db="EMBL/GenBank/DDBJ databases">
        <title>A near-complete genome assembly of Cinchona calisaya.</title>
        <authorList>
            <person name="Lian D.C."/>
            <person name="Zhao X.W."/>
            <person name="Wei L."/>
        </authorList>
    </citation>
    <scope>NUCLEOTIDE SEQUENCE [LARGE SCALE GENOMIC DNA]</scope>
    <source>
        <tissue evidence="1">Nenye</tissue>
    </source>
</reference>
<dbReference type="EMBL" id="JBJUIK010000016">
    <property type="protein sequence ID" value="KAL3499973.1"/>
    <property type="molecule type" value="Genomic_DNA"/>
</dbReference>
<accession>A0ABD2XYI8</accession>
<gene>
    <name evidence="1" type="ORF">ACH5RR_039066</name>
</gene>
<organism evidence="1 2">
    <name type="scientific">Cinchona calisaya</name>
    <dbReference type="NCBI Taxonomy" id="153742"/>
    <lineage>
        <taxon>Eukaryota</taxon>
        <taxon>Viridiplantae</taxon>
        <taxon>Streptophyta</taxon>
        <taxon>Embryophyta</taxon>
        <taxon>Tracheophyta</taxon>
        <taxon>Spermatophyta</taxon>
        <taxon>Magnoliopsida</taxon>
        <taxon>eudicotyledons</taxon>
        <taxon>Gunneridae</taxon>
        <taxon>Pentapetalae</taxon>
        <taxon>asterids</taxon>
        <taxon>lamiids</taxon>
        <taxon>Gentianales</taxon>
        <taxon>Rubiaceae</taxon>
        <taxon>Cinchonoideae</taxon>
        <taxon>Cinchoneae</taxon>
        <taxon>Cinchona</taxon>
    </lineage>
</organism>
<sequence length="211" mass="24385">MHDARDKHIGMVSNMQLILELIINSTTLSNQMEVEPTFHEHIPRLRTLVLGLINHTMVAVKRNNWRTDGNGANFSQAPLEVENMGAGIDQHTMVIVVMKLGLRMVKNNLVGLKQKRIHMDKKRLAVRTWRSRMLGSRRMRIFREDQATYELNSDLKSSDEEGDAIRINYTNSRADLEMKEPQFQIGMKFSRKGRIINVLDNYSIIHGKPLH</sequence>
<dbReference type="Proteomes" id="UP001630127">
    <property type="component" value="Unassembled WGS sequence"/>
</dbReference>
<protein>
    <submittedName>
        <fullName evidence="1">Uncharacterized protein</fullName>
    </submittedName>
</protein>
<proteinExistence type="predicted"/>
<keyword evidence="2" id="KW-1185">Reference proteome</keyword>
<dbReference type="AlphaFoldDB" id="A0ABD2XYI8"/>